<dbReference type="InterPro" id="IPR046347">
    <property type="entry name" value="bZIP_sf"/>
</dbReference>
<comment type="subcellular location">
    <subcellularLocation>
        <location evidence="1">Nucleus</location>
    </subcellularLocation>
</comment>
<dbReference type="Proteomes" id="UP001211907">
    <property type="component" value="Unassembled WGS sequence"/>
</dbReference>
<dbReference type="PANTHER" id="PTHR40621">
    <property type="entry name" value="TRANSCRIPTION FACTOR KAPC-RELATED"/>
    <property type="match status" value="1"/>
</dbReference>
<dbReference type="SUPFAM" id="SSF57959">
    <property type="entry name" value="Leucine zipper domain"/>
    <property type="match status" value="1"/>
</dbReference>
<dbReference type="EMBL" id="JADGJH010000894">
    <property type="protein sequence ID" value="KAJ3121267.1"/>
    <property type="molecule type" value="Genomic_DNA"/>
</dbReference>
<protein>
    <recommendedName>
        <fullName evidence="7">BZIP domain-containing protein</fullName>
    </recommendedName>
</protein>
<dbReference type="GO" id="GO:0001228">
    <property type="term" value="F:DNA-binding transcription activator activity, RNA polymerase II-specific"/>
    <property type="evidence" value="ECO:0007669"/>
    <property type="project" value="TreeGrafter"/>
</dbReference>
<feature type="compositionally biased region" description="Low complexity" evidence="4">
    <location>
        <begin position="78"/>
        <end position="91"/>
    </location>
</feature>
<sequence>MFRVISSSDARIIGGGIAGPAIMQNNLGAMTLIVDNHHGQLQQQQHHFHTTTPLPHQQSAPVVVHHHEQQQYNRYHHQQLQPQQPQQQLNQHSSYNQDHSTPINHSHNNNGLSRDDQQLPTHQQQSADHQQVGDRNTAHHHPYAHAHTLAHTPTHANQYTDMKTGSVPYNHSGGIYNPDNKRGRKKTLASAPSHKAALNREAQRALRERKANLIKDLDAQIADLDAANAFYKQTLAAAVGGSVAKELEDLRRANVDLRQQLQQQTVNSAILPPPAASHDCLHCSSERIKTIICIDQIKVLEAQIQALTAPPAHPNPTPSVTPSPYQPPLPPSLPLPSSSAAAAASVAQAQAHASQAQVQVQVQDFIFDFNSLLANQEVLLDFMDTNIVDWNSPPASLSLAGSVFIPPSAATVAKTSEQLYGPMEVDSFKIILKHSTSLRHHPELVDGLFDLLLAQTRVTNVRDARRILVKINRACFRLLEKIDRVEQSKYNEIHFNDLCAPPEEIKQQFAARPVGKLPPHVERFRDTLRSIPSFHDYYAVIDQFCCFWVHKEDIRGEAFYMYNYLLYMHEILCRNVEDRAKFWEAYDRVWASDHKSVGDLLDKVECVY</sequence>
<feature type="compositionally biased region" description="Pro residues" evidence="4">
    <location>
        <begin position="311"/>
        <end position="334"/>
    </location>
</feature>
<evidence type="ECO:0000256" key="4">
    <source>
        <dbReference type="SAM" id="MobiDB-lite"/>
    </source>
</evidence>
<dbReference type="GO" id="GO:0090575">
    <property type="term" value="C:RNA polymerase II transcription regulator complex"/>
    <property type="evidence" value="ECO:0007669"/>
    <property type="project" value="TreeGrafter"/>
</dbReference>
<feature type="region of interest" description="Disordered" evidence="4">
    <location>
        <begin position="40"/>
        <end position="137"/>
    </location>
</feature>
<proteinExistence type="predicted"/>
<keyword evidence="2" id="KW-0539">Nucleus</keyword>
<keyword evidence="6" id="KW-1185">Reference proteome</keyword>
<accession>A0AAD5XD72</accession>
<dbReference type="Gene3D" id="1.20.5.170">
    <property type="match status" value="1"/>
</dbReference>
<dbReference type="InterPro" id="IPR050936">
    <property type="entry name" value="AP-1-like"/>
</dbReference>
<comment type="caution">
    <text evidence="5">The sequence shown here is derived from an EMBL/GenBank/DDBJ whole genome shotgun (WGS) entry which is preliminary data.</text>
</comment>
<feature type="region of interest" description="Disordered" evidence="4">
    <location>
        <begin position="309"/>
        <end position="337"/>
    </location>
</feature>
<name>A0AAD5XD72_9FUNG</name>
<dbReference type="GO" id="GO:0000976">
    <property type="term" value="F:transcription cis-regulatory region binding"/>
    <property type="evidence" value="ECO:0007669"/>
    <property type="project" value="InterPro"/>
</dbReference>
<evidence type="ECO:0000256" key="3">
    <source>
        <dbReference type="SAM" id="Coils"/>
    </source>
</evidence>
<evidence type="ECO:0000313" key="6">
    <source>
        <dbReference type="Proteomes" id="UP001211907"/>
    </source>
</evidence>
<dbReference type="PANTHER" id="PTHR40621:SF6">
    <property type="entry name" value="AP-1-LIKE TRANSCRIPTION FACTOR YAP1-RELATED"/>
    <property type="match status" value="1"/>
</dbReference>
<reference evidence="5" key="1">
    <citation type="submission" date="2020-05" db="EMBL/GenBank/DDBJ databases">
        <title>Phylogenomic resolution of chytrid fungi.</title>
        <authorList>
            <person name="Stajich J.E."/>
            <person name="Amses K."/>
            <person name="Simmons R."/>
            <person name="Seto K."/>
            <person name="Myers J."/>
            <person name="Bonds A."/>
            <person name="Quandt C.A."/>
            <person name="Barry K."/>
            <person name="Liu P."/>
            <person name="Grigoriev I."/>
            <person name="Longcore J.E."/>
            <person name="James T.Y."/>
        </authorList>
    </citation>
    <scope>NUCLEOTIDE SEQUENCE</scope>
    <source>
        <strain evidence="5">JEL0513</strain>
    </source>
</reference>
<evidence type="ECO:0000256" key="2">
    <source>
        <dbReference type="ARBA" id="ARBA00023242"/>
    </source>
</evidence>
<keyword evidence="3" id="KW-0175">Coiled coil</keyword>
<dbReference type="CDD" id="cd14688">
    <property type="entry name" value="bZIP_YAP"/>
    <property type="match status" value="1"/>
</dbReference>
<feature type="compositionally biased region" description="Polar residues" evidence="4">
    <location>
        <begin position="158"/>
        <end position="169"/>
    </location>
</feature>
<feature type="coiled-coil region" evidence="3">
    <location>
        <begin position="207"/>
        <end position="267"/>
    </location>
</feature>
<feature type="compositionally biased region" description="Polar residues" evidence="4">
    <location>
        <begin position="92"/>
        <end position="129"/>
    </location>
</feature>
<evidence type="ECO:0000256" key="1">
    <source>
        <dbReference type="ARBA" id="ARBA00004123"/>
    </source>
</evidence>
<evidence type="ECO:0008006" key="7">
    <source>
        <dbReference type="Google" id="ProtNLM"/>
    </source>
</evidence>
<feature type="region of interest" description="Disordered" evidence="4">
    <location>
        <begin position="158"/>
        <end position="199"/>
    </location>
</feature>
<dbReference type="AlphaFoldDB" id="A0AAD5XD72"/>
<gene>
    <name evidence="5" type="ORF">HK100_012444</name>
</gene>
<organism evidence="5 6">
    <name type="scientific">Physocladia obscura</name>
    <dbReference type="NCBI Taxonomy" id="109957"/>
    <lineage>
        <taxon>Eukaryota</taxon>
        <taxon>Fungi</taxon>
        <taxon>Fungi incertae sedis</taxon>
        <taxon>Chytridiomycota</taxon>
        <taxon>Chytridiomycota incertae sedis</taxon>
        <taxon>Chytridiomycetes</taxon>
        <taxon>Chytridiales</taxon>
        <taxon>Chytriomycetaceae</taxon>
        <taxon>Physocladia</taxon>
    </lineage>
</organism>
<feature type="compositionally biased region" description="Low complexity" evidence="4">
    <location>
        <begin position="40"/>
        <end position="58"/>
    </location>
</feature>
<evidence type="ECO:0000313" key="5">
    <source>
        <dbReference type="EMBL" id="KAJ3121267.1"/>
    </source>
</evidence>